<protein>
    <recommendedName>
        <fullName evidence="1">HNH domain-containing protein</fullName>
    </recommendedName>
</protein>
<organism evidence="2 3">
    <name type="scientific">Streptococcus agalactiae</name>
    <dbReference type="NCBI Taxonomy" id="1311"/>
    <lineage>
        <taxon>Bacteria</taxon>
        <taxon>Bacillati</taxon>
        <taxon>Bacillota</taxon>
        <taxon>Bacilli</taxon>
        <taxon>Lactobacillales</taxon>
        <taxon>Streptococcaceae</taxon>
        <taxon>Streptococcus</taxon>
    </lineage>
</organism>
<dbReference type="InterPro" id="IPR002711">
    <property type="entry name" value="HNH"/>
</dbReference>
<reference evidence="2 3" key="1">
    <citation type="journal article" date="2016" name="Sci. Rep.">
        <title>Serotype IV Streptococcus agalactiae ST-452 has arisen from large genomic recombination events between CC23 and the hypervirulent CC17 lineages.</title>
        <authorList>
            <person name="Campisi E."/>
            <person name="Rinaudo C.D."/>
            <person name="Donati C."/>
            <person name="Barucco M."/>
            <person name="Torricelli G."/>
            <person name="Edwards M.S."/>
            <person name="Baker C.J."/>
            <person name="Margarit I."/>
            <person name="Rosini R."/>
        </authorList>
    </citation>
    <scope>NUCLEOTIDE SEQUENCE [LARGE SCALE GENOMIC DNA]</scope>
    <source>
        <strain evidence="2 3">CZ-PW-140</strain>
    </source>
</reference>
<dbReference type="Proteomes" id="UP000093122">
    <property type="component" value="Unassembled WGS sequence"/>
</dbReference>
<evidence type="ECO:0000259" key="1">
    <source>
        <dbReference type="Pfam" id="PF01844"/>
    </source>
</evidence>
<feature type="domain" description="HNH" evidence="1">
    <location>
        <begin position="129"/>
        <end position="180"/>
    </location>
</feature>
<dbReference type="GO" id="GO:0003676">
    <property type="term" value="F:nucleic acid binding"/>
    <property type="evidence" value="ECO:0007669"/>
    <property type="project" value="InterPro"/>
</dbReference>
<dbReference type="GO" id="GO:0004519">
    <property type="term" value="F:endonuclease activity"/>
    <property type="evidence" value="ECO:0007669"/>
    <property type="project" value="InterPro"/>
</dbReference>
<evidence type="ECO:0000313" key="3">
    <source>
        <dbReference type="Proteomes" id="UP000093122"/>
    </source>
</evidence>
<name>A0A853P7I9_STRAG</name>
<dbReference type="GO" id="GO:0008270">
    <property type="term" value="F:zinc ion binding"/>
    <property type="evidence" value="ECO:0007669"/>
    <property type="project" value="InterPro"/>
</dbReference>
<accession>A0A853P7I9</accession>
<dbReference type="EMBL" id="MAWT01000004">
    <property type="protein sequence ID" value="OCM72573.1"/>
    <property type="molecule type" value="Genomic_DNA"/>
</dbReference>
<dbReference type="AlphaFoldDB" id="A0A853P7I9"/>
<dbReference type="RefSeq" id="WP_065736411.1">
    <property type="nucleotide sequence ID" value="NZ_JAJVKJ010000028.1"/>
</dbReference>
<comment type="caution">
    <text evidence="2">The sequence shown here is derived from an EMBL/GenBank/DDBJ whole genome shotgun (WGS) entry which is preliminary data.</text>
</comment>
<sequence length="310" mass="36501">MITINQICDEEVKNLCEEVYKHMKAAYRKNLDKWCRKKIAPVFQKIFGRDFSDTPFLDIMLLSYDELEELVADSEIINLDYKFSIKSNRKIKGNRPVSIKDYLINNVYNAISKDSRRKKILSITHLSVCPYCNRNFMNSSNNKNTCELDHFWKKSQFPIFAASFYNLIPSCPSCNRNKGTDTFLLSPYNVKISSNQRLRFSWYPLDGDFLFNHNSIYITSKTHKDFKTDFDLLDLHNLYQIHSDLVLDAILKKIFIPEHYLNEINNIIPLSDSDINRLFTGVYTAEKDYYIRPLSKLISDVYVELNNLER</sequence>
<evidence type="ECO:0000313" key="2">
    <source>
        <dbReference type="EMBL" id="OCM72573.1"/>
    </source>
</evidence>
<gene>
    <name evidence="2" type="ORF">AX245_01095</name>
</gene>
<dbReference type="Pfam" id="PF01844">
    <property type="entry name" value="HNH"/>
    <property type="match status" value="1"/>
</dbReference>
<proteinExistence type="predicted"/>
<dbReference type="Gene3D" id="1.10.30.50">
    <property type="match status" value="1"/>
</dbReference>